<organism evidence="1 2">
    <name type="scientific">Mesobaculum littorinae</name>
    <dbReference type="NCBI Taxonomy" id="2486419"/>
    <lineage>
        <taxon>Bacteria</taxon>
        <taxon>Pseudomonadati</taxon>
        <taxon>Pseudomonadota</taxon>
        <taxon>Alphaproteobacteria</taxon>
        <taxon>Rhodobacterales</taxon>
        <taxon>Roseobacteraceae</taxon>
        <taxon>Mesobaculum</taxon>
    </lineage>
</organism>
<proteinExistence type="predicted"/>
<name>A0A438AFY3_9RHOB</name>
<dbReference type="EMBL" id="RQXX01000004">
    <property type="protein sequence ID" value="RVV97626.1"/>
    <property type="molecule type" value="Genomic_DNA"/>
</dbReference>
<dbReference type="RefSeq" id="WP_164870943.1">
    <property type="nucleotide sequence ID" value="NZ_RQXX01000004.1"/>
</dbReference>
<reference evidence="1 2" key="1">
    <citation type="submission" date="2018-11" db="EMBL/GenBank/DDBJ databases">
        <title>Mesobaculum littorinae gen. nov., sp. nov., isolated from Littorina scabra that represents a novel genus of the order Rhodobacteraceae.</title>
        <authorList>
            <person name="Li F."/>
        </authorList>
    </citation>
    <scope>NUCLEOTIDE SEQUENCE [LARGE SCALE GENOMIC DNA]</scope>
    <source>
        <strain evidence="1 2">M0103</strain>
    </source>
</reference>
<gene>
    <name evidence="1" type="ORF">EKE94_13935</name>
</gene>
<dbReference type="Proteomes" id="UP000285908">
    <property type="component" value="Unassembled WGS sequence"/>
</dbReference>
<sequence length="133" mass="13669">MTAPAGQARSPERPVILLSCPEGEGMQDPLCQAMIQALARTAVGPHVIRRVSRGDEVPGRSTDIGVALYVSQSDDSGLAGHIEWRTEEGAVQTGSSVQAPSGDGAVSAKTFDDFASLLLNATPALIKALAAAS</sequence>
<dbReference type="AlphaFoldDB" id="A0A438AFY3"/>
<keyword evidence="2" id="KW-1185">Reference proteome</keyword>
<protein>
    <submittedName>
        <fullName evidence="1">Uncharacterized protein</fullName>
    </submittedName>
</protein>
<evidence type="ECO:0000313" key="1">
    <source>
        <dbReference type="EMBL" id="RVV97626.1"/>
    </source>
</evidence>
<accession>A0A438AFY3</accession>
<evidence type="ECO:0000313" key="2">
    <source>
        <dbReference type="Proteomes" id="UP000285908"/>
    </source>
</evidence>
<comment type="caution">
    <text evidence="1">The sequence shown here is derived from an EMBL/GenBank/DDBJ whole genome shotgun (WGS) entry which is preliminary data.</text>
</comment>